<proteinExistence type="predicted"/>
<keyword evidence="2" id="KW-1185">Reference proteome</keyword>
<dbReference type="EMBL" id="FUZZ01000003">
    <property type="protein sequence ID" value="SKD08352.1"/>
    <property type="molecule type" value="Genomic_DNA"/>
</dbReference>
<dbReference type="RefSeq" id="WP_079471548.1">
    <property type="nucleotide sequence ID" value="NZ_FUZZ01000003.1"/>
</dbReference>
<accession>A0A1T5P6L8</accession>
<organism evidence="1 2">
    <name type="scientific">Chitinophaga ginsengisegetis</name>
    <dbReference type="NCBI Taxonomy" id="393003"/>
    <lineage>
        <taxon>Bacteria</taxon>
        <taxon>Pseudomonadati</taxon>
        <taxon>Bacteroidota</taxon>
        <taxon>Chitinophagia</taxon>
        <taxon>Chitinophagales</taxon>
        <taxon>Chitinophagaceae</taxon>
        <taxon>Chitinophaga</taxon>
    </lineage>
</organism>
<evidence type="ECO:0000313" key="1">
    <source>
        <dbReference type="EMBL" id="SKD08352.1"/>
    </source>
</evidence>
<dbReference type="AlphaFoldDB" id="A0A1T5P6L8"/>
<evidence type="ECO:0008006" key="3">
    <source>
        <dbReference type="Google" id="ProtNLM"/>
    </source>
</evidence>
<evidence type="ECO:0000313" key="2">
    <source>
        <dbReference type="Proteomes" id="UP000190166"/>
    </source>
</evidence>
<dbReference type="Proteomes" id="UP000190166">
    <property type="component" value="Unassembled WGS sequence"/>
</dbReference>
<reference evidence="1 2" key="1">
    <citation type="submission" date="2017-02" db="EMBL/GenBank/DDBJ databases">
        <authorList>
            <person name="Peterson S.W."/>
        </authorList>
    </citation>
    <scope>NUCLEOTIDE SEQUENCE [LARGE SCALE GENOMIC DNA]</scope>
    <source>
        <strain evidence="1 2">DSM 18108</strain>
    </source>
</reference>
<dbReference type="STRING" id="393003.SAMN05660461_4280"/>
<gene>
    <name evidence="1" type="ORF">SAMN05660461_4280</name>
</gene>
<protein>
    <recommendedName>
        <fullName evidence="3">Iron-sulfur cluster repair protein YtfE, RIC family, contains ScdAN and hemerythrin domains</fullName>
    </recommendedName>
</protein>
<name>A0A1T5P6L8_9BACT</name>
<sequence length="183" mass="20899">MLAYSIINFHELTPGNLCNVIASKFHLPISHQTEQVMTYFNLDRQEDHTAPPAADLQQLLFGKLQAETAQLIRKESTVLFPVIRNSSALNNNKKNIPQTVYNSIQQSFQQVLLLLQKIRQVSGNYQLQAQWSPAYKLCIGDLFITEQLIQQWIYVEQNILYPAAIPGHTVVVTEHEINNVIID</sequence>